<sequence length="65" mass="7155">MLGAIRDDVPQRPDRARAGPGMVLALHVPPCLVARDHFRRKQQVADLFKTLVRLARDDGGHETGG</sequence>
<name>A0A9W6VFK1_9PSEU</name>
<evidence type="ECO:0000313" key="1">
    <source>
        <dbReference type="EMBL" id="GLY64944.1"/>
    </source>
</evidence>
<keyword evidence="2" id="KW-1185">Reference proteome</keyword>
<evidence type="ECO:0000313" key="2">
    <source>
        <dbReference type="Proteomes" id="UP001165136"/>
    </source>
</evidence>
<dbReference type="AlphaFoldDB" id="A0A9W6VFK1"/>
<reference evidence="1" key="1">
    <citation type="submission" date="2023-03" db="EMBL/GenBank/DDBJ databases">
        <title>Amycolatopsis taiwanensis NBRC 103393.</title>
        <authorList>
            <person name="Ichikawa N."/>
            <person name="Sato H."/>
            <person name="Tonouchi N."/>
        </authorList>
    </citation>
    <scope>NUCLEOTIDE SEQUENCE</scope>
    <source>
        <strain evidence="1">NBRC 103393</strain>
    </source>
</reference>
<protein>
    <submittedName>
        <fullName evidence="1">Uncharacterized protein</fullName>
    </submittedName>
</protein>
<comment type="caution">
    <text evidence="1">The sequence shown here is derived from an EMBL/GenBank/DDBJ whole genome shotgun (WGS) entry which is preliminary data.</text>
</comment>
<proteinExistence type="predicted"/>
<dbReference type="Proteomes" id="UP001165136">
    <property type="component" value="Unassembled WGS sequence"/>
</dbReference>
<gene>
    <name evidence="1" type="ORF">Atai01_15630</name>
</gene>
<dbReference type="EMBL" id="BSTI01000003">
    <property type="protein sequence ID" value="GLY64944.1"/>
    <property type="molecule type" value="Genomic_DNA"/>
</dbReference>
<organism evidence="1 2">
    <name type="scientific">Amycolatopsis taiwanensis</name>
    <dbReference type="NCBI Taxonomy" id="342230"/>
    <lineage>
        <taxon>Bacteria</taxon>
        <taxon>Bacillati</taxon>
        <taxon>Actinomycetota</taxon>
        <taxon>Actinomycetes</taxon>
        <taxon>Pseudonocardiales</taxon>
        <taxon>Pseudonocardiaceae</taxon>
        <taxon>Amycolatopsis</taxon>
    </lineage>
</organism>
<accession>A0A9W6VFK1</accession>